<dbReference type="GO" id="GO:0050661">
    <property type="term" value="F:NADP binding"/>
    <property type="evidence" value="ECO:0007669"/>
    <property type="project" value="InterPro"/>
</dbReference>
<protein>
    <recommendedName>
        <fullName evidence="5">6-phosphogluconate dehydrogenase NADP-binding domain-containing protein</fullName>
    </recommendedName>
</protein>
<sequence length="309" mass="33657">MSRSSVPHDTHRERQLHSVSVLGLGYMGTAIAKAFARKGHQVSVWNRSSGKASALTALEHNVNAYETAGACIQASQLVITVITDSRAFKAIVESLDPTVGSGKTLVNFSTGTPSEVLKSSELTKDKSFDAFIQGAMLAYPAQVGLPETNALYSGPVEYFEPIKESLEVLGKAVYLDDEDPTRAALQEAMIDTAYYTVCAGYLSAMALLKRSGLWKPGLAEPFTREWIVPILQLSEHYLVPIAQQMDSGKYKDENGCRLSNHLSSLRTFVRTYEEFNVESIGLTSFADSIEKRISQGGGDEELSGMVDSL</sequence>
<organism evidence="3 4">
    <name type="scientific">Exophiala bonariae</name>
    <dbReference type="NCBI Taxonomy" id="1690606"/>
    <lineage>
        <taxon>Eukaryota</taxon>
        <taxon>Fungi</taxon>
        <taxon>Dikarya</taxon>
        <taxon>Ascomycota</taxon>
        <taxon>Pezizomycotina</taxon>
        <taxon>Eurotiomycetes</taxon>
        <taxon>Chaetothyriomycetidae</taxon>
        <taxon>Chaetothyriales</taxon>
        <taxon>Herpotrichiellaceae</taxon>
        <taxon>Exophiala</taxon>
    </lineage>
</organism>
<feature type="domain" description="6-phosphogluconate dehydrogenase NADP-binding" evidence="1">
    <location>
        <begin position="19"/>
        <end position="130"/>
    </location>
</feature>
<dbReference type="Pfam" id="PF03446">
    <property type="entry name" value="NAD_binding_2"/>
    <property type="match status" value="1"/>
</dbReference>
<dbReference type="PANTHER" id="PTHR43580">
    <property type="entry name" value="OXIDOREDUCTASE GLYR1-RELATED"/>
    <property type="match status" value="1"/>
</dbReference>
<proteinExistence type="predicted"/>
<dbReference type="AlphaFoldDB" id="A0AAV9NSF4"/>
<dbReference type="InterPro" id="IPR048666">
    <property type="entry name" value="RedAm-like_C"/>
</dbReference>
<keyword evidence="4" id="KW-1185">Reference proteome</keyword>
<dbReference type="GO" id="GO:0000785">
    <property type="term" value="C:chromatin"/>
    <property type="evidence" value="ECO:0007669"/>
    <property type="project" value="TreeGrafter"/>
</dbReference>
<dbReference type="GO" id="GO:0031491">
    <property type="term" value="F:nucleosome binding"/>
    <property type="evidence" value="ECO:0007669"/>
    <property type="project" value="TreeGrafter"/>
</dbReference>
<dbReference type="InterPro" id="IPR013328">
    <property type="entry name" value="6PGD_dom2"/>
</dbReference>
<evidence type="ECO:0000313" key="4">
    <source>
        <dbReference type="Proteomes" id="UP001358417"/>
    </source>
</evidence>
<dbReference type="GO" id="GO:0140673">
    <property type="term" value="P:transcription elongation-coupled chromatin remodeling"/>
    <property type="evidence" value="ECO:0007669"/>
    <property type="project" value="TreeGrafter"/>
</dbReference>
<comment type="caution">
    <text evidence="3">The sequence shown here is derived from an EMBL/GenBank/DDBJ whole genome shotgun (WGS) entry which is preliminary data.</text>
</comment>
<dbReference type="RefSeq" id="XP_064711194.1">
    <property type="nucleotide sequence ID" value="XM_064848570.1"/>
</dbReference>
<dbReference type="GeneID" id="89973176"/>
<evidence type="ECO:0000259" key="2">
    <source>
        <dbReference type="Pfam" id="PF21761"/>
    </source>
</evidence>
<accession>A0AAV9NSF4</accession>
<evidence type="ECO:0000313" key="3">
    <source>
        <dbReference type="EMBL" id="KAK5062922.1"/>
    </source>
</evidence>
<evidence type="ECO:0000259" key="1">
    <source>
        <dbReference type="Pfam" id="PF03446"/>
    </source>
</evidence>
<dbReference type="InterPro" id="IPR051265">
    <property type="entry name" value="HIBADH-related_NP60_sf"/>
</dbReference>
<dbReference type="Pfam" id="PF21761">
    <property type="entry name" value="RedAm-like_C"/>
    <property type="match status" value="1"/>
</dbReference>
<dbReference type="Gene3D" id="3.40.50.720">
    <property type="entry name" value="NAD(P)-binding Rossmann-like Domain"/>
    <property type="match status" value="1"/>
</dbReference>
<reference evidence="3 4" key="1">
    <citation type="submission" date="2023-08" db="EMBL/GenBank/DDBJ databases">
        <title>Black Yeasts Isolated from many extreme environments.</title>
        <authorList>
            <person name="Coleine C."/>
            <person name="Stajich J.E."/>
            <person name="Selbmann L."/>
        </authorList>
    </citation>
    <scope>NUCLEOTIDE SEQUENCE [LARGE SCALE GENOMIC DNA]</scope>
    <source>
        <strain evidence="3 4">CCFEE 5792</strain>
    </source>
</reference>
<dbReference type="PANTHER" id="PTHR43580:SF2">
    <property type="entry name" value="CYTOKINE-LIKE NUCLEAR FACTOR N-PAC"/>
    <property type="match status" value="1"/>
</dbReference>
<dbReference type="GO" id="GO:0003677">
    <property type="term" value="F:DNA binding"/>
    <property type="evidence" value="ECO:0007669"/>
    <property type="project" value="TreeGrafter"/>
</dbReference>
<dbReference type="InterPro" id="IPR006115">
    <property type="entry name" value="6PGDH_NADP-bd"/>
</dbReference>
<dbReference type="InterPro" id="IPR036291">
    <property type="entry name" value="NAD(P)-bd_dom_sf"/>
</dbReference>
<feature type="domain" description="NADPH-dependent reductive aminase-like C-terminal" evidence="2">
    <location>
        <begin position="179"/>
        <end position="308"/>
    </location>
</feature>
<gene>
    <name evidence="3" type="ORF">LTR84_004998</name>
</gene>
<dbReference type="SUPFAM" id="SSF51735">
    <property type="entry name" value="NAD(P)-binding Rossmann-fold domains"/>
    <property type="match status" value="1"/>
</dbReference>
<name>A0AAV9NSF4_9EURO</name>
<evidence type="ECO:0008006" key="5">
    <source>
        <dbReference type="Google" id="ProtNLM"/>
    </source>
</evidence>
<dbReference type="Proteomes" id="UP001358417">
    <property type="component" value="Unassembled WGS sequence"/>
</dbReference>
<dbReference type="EMBL" id="JAVRRD010000002">
    <property type="protein sequence ID" value="KAK5062922.1"/>
    <property type="molecule type" value="Genomic_DNA"/>
</dbReference>
<dbReference type="Gene3D" id="1.10.1040.10">
    <property type="entry name" value="N-(1-d-carboxylethyl)-l-norvaline Dehydrogenase, domain 2"/>
    <property type="match status" value="1"/>
</dbReference>